<dbReference type="Pfam" id="PF01370">
    <property type="entry name" value="Epimerase"/>
    <property type="match status" value="1"/>
</dbReference>
<evidence type="ECO:0000256" key="3">
    <source>
        <dbReference type="ARBA" id="ARBA00004947"/>
    </source>
</evidence>
<evidence type="ECO:0000313" key="13">
    <source>
        <dbReference type="Proteomes" id="UP000294835"/>
    </source>
</evidence>
<dbReference type="Gene3D" id="3.40.50.720">
    <property type="entry name" value="NAD(P)-binding Rossmann-like Domain"/>
    <property type="match status" value="1"/>
</dbReference>
<dbReference type="NCBIfam" id="TIGR01179">
    <property type="entry name" value="galE"/>
    <property type="match status" value="1"/>
</dbReference>
<evidence type="ECO:0000256" key="4">
    <source>
        <dbReference type="ARBA" id="ARBA00007637"/>
    </source>
</evidence>
<gene>
    <name evidence="12" type="ORF">EV662_11562</name>
</gene>
<evidence type="ECO:0000259" key="11">
    <source>
        <dbReference type="Pfam" id="PF01370"/>
    </source>
</evidence>
<evidence type="ECO:0000256" key="5">
    <source>
        <dbReference type="ARBA" id="ARBA00013189"/>
    </source>
</evidence>
<reference evidence="12 13" key="1">
    <citation type="submission" date="2019-03" db="EMBL/GenBank/DDBJ databases">
        <title>Genomic Encyclopedia of Type Strains, Phase IV (KMG-IV): sequencing the most valuable type-strain genomes for metagenomic binning, comparative biology and taxonomic classification.</title>
        <authorList>
            <person name="Goeker M."/>
        </authorList>
    </citation>
    <scope>NUCLEOTIDE SEQUENCE [LARGE SCALE GENOMIC DNA]</scope>
    <source>
        <strain evidence="12 13">DSM 18063</strain>
    </source>
</reference>
<dbReference type="InterPro" id="IPR005886">
    <property type="entry name" value="UDP_G4E"/>
</dbReference>
<evidence type="ECO:0000256" key="6">
    <source>
        <dbReference type="ARBA" id="ARBA00018569"/>
    </source>
</evidence>
<dbReference type="InterPro" id="IPR036291">
    <property type="entry name" value="NAD(P)-bd_dom_sf"/>
</dbReference>
<protein>
    <recommendedName>
        <fullName evidence="6 10">UDP-glucose 4-epimerase</fullName>
        <ecNumber evidence="5 10">5.1.3.2</ecNumber>
    </recommendedName>
</protein>
<evidence type="ECO:0000256" key="2">
    <source>
        <dbReference type="ARBA" id="ARBA00001911"/>
    </source>
</evidence>
<dbReference type="CDD" id="cd05247">
    <property type="entry name" value="UDP_G4E_1_SDR_e"/>
    <property type="match status" value="1"/>
</dbReference>
<comment type="caution">
    <text evidence="12">The sequence shown here is derived from an EMBL/GenBank/DDBJ whole genome shotgun (WGS) entry which is preliminary data.</text>
</comment>
<evidence type="ECO:0000313" key="12">
    <source>
        <dbReference type="EMBL" id="TCP39020.1"/>
    </source>
</evidence>
<accession>A0A4R2PSZ6</accession>
<dbReference type="EC" id="5.1.3.2" evidence="5 10"/>
<dbReference type="GO" id="GO:0003978">
    <property type="term" value="F:UDP-glucose 4-epimerase activity"/>
    <property type="evidence" value="ECO:0007669"/>
    <property type="project" value="UniProtKB-UniRule"/>
</dbReference>
<evidence type="ECO:0000256" key="8">
    <source>
        <dbReference type="ARBA" id="ARBA00023235"/>
    </source>
</evidence>
<comment type="cofactor">
    <cofactor evidence="2 10">
        <name>NAD(+)</name>
        <dbReference type="ChEBI" id="CHEBI:57540"/>
    </cofactor>
</comment>
<evidence type="ECO:0000256" key="1">
    <source>
        <dbReference type="ARBA" id="ARBA00000083"/>
    </source>
</evidence>
<comment type="pathway">
    <text evidence="3 10">Carbohydrate metabolism; galactose metabolism.</text>
</comment>
<dbReference type="Proteomes" id="UP000294835">
    <property type="component" value="Unassembled WGS sequence"/>
</dbReference>
<dbReference type="Gene3D" id="3.90.25.10">
    <property type="entry name" value="UDP-galactose 4-epimerase, domain 1"/>
    <property type="match status" value="1"/>
</dbReference>
<comment type="catalytic activity">
    <reaction evidence="1 10">
        <text>UDP-alpha-D-glucose = UDP-alpha-D-galactose</text>
        <dbReference type="Rhea" id="RHEA:22168"/>
        <dbReference type="ChEBI" id="CHEBI:58885"/>
        <dbReference type="ChEBI" id="CHEBI:66914"/>
        <dbReference type="EC" id="5.1.3.2"/>
    </reaction>
</comment>
<dbReference type="EMBL" id="SLXP01000015">
    <property type="protein sequence ID" value="TCP39020.1"/>
    <property type="molecule type" value="Genomic_DNA"/>
</dbReference>
<dbReference type="AlphaFoldDB" id="A0A4R2PSZ6"/>
<feature type="domain" description="NAD-dependent epimerase/dehydratase" evidence="11">
    <location>
        <begin position="9"/>
        <end position="257"/>
    </location>
</feature>
<dbReference type="GO" id="GO:0033499">
    <property type="term" value="P:galactose catabolic process via UDP-galactose, Leloir pathway"/>
    <property type="evidence" value="ECO:0007669"/>
    <property type="project" value="TreeGrafter"/>
</dbReference>
<comment type="similarity">
    <text evidence="4 10">Belongs to the NAD(P)-dependent epimerase/dehydratase family.</text>
</comment>
<proteinExistence type="inferred from homology"/>
<organism evidence="12 13">
    <name type="scientific">Rhodovulum marinum</name>
    <dbReference type="NCBI Taxonomy" id="320662"/>
    <lineage>
        <taxon>Bacteria</taxon>
        <taxon>Pseudomonadati</taxon>
        <taxon>Pseudomonadota</taxon>
        <taxon>Alphaproteobacteria</taxon>
        <taxon>Rhodobacterales</taxon>
        <taxon>Paracoccaceae</taxon>
        <taxon>Rhodovulum</taxon>
    </lineage>
</organism>
<dbReference type="PANTHER" id="PTHR43725">
    <property type="entry name" value="UDP-GLUCOSE 4-EPIMERASE"/>
    <property type="match status" value="1"/>
</dbReference>
<evidence type="ECO:0000256" key="10">
    <source>
        <dbReference type="RuleBase" id="RU366046"/>
    </source>
</evidence>
<name>A0A4R2PSZ6_9RHOB</name>
<keyword evidence="13" id="KW-1185">Reference proteome</keyword>
<evidence type="ECO:0000256" key="7">
    <source>
        <dbReference type="ARBA" id="ARBA00023027"/>
    </source>
</evidence>
<dbReference type="UniPathway" id="UPA00214"/>
<dbReference type="SUPFAM" id="SSF51735">
    <property type="entry name" value="NAD(P)-binding Rossmann-fold domains"/>
    <property type="match status" value="1"/>
</dbReference>
<dbReference type="InterPro" id="IPR001509">
    <property type="entry name" value="Epimerase_deHydtase"/>
</dbReference>
<keyword evidence="9 10" id="KW-0119">Carbohydrate metabolism</keyword>
<evidence type="ECO:0000256" key="9">
    <source>
        <dbReference type="ARBA" id="ARBA00023277"/>
    </source>
</evidence>
<comment type="subunit">
    <text evidence="10">Homodimer.</text>
</comment>
<keyword evidence="8 10" id="KW-0413">Isomerase</keyword>
<keyword evidence="7 10" id="KW-0520">NAD</keyword>
<dbReference type="PANTHER" id="PTHR43725:SF53">
    <property type="entry name" value="UDP-ARABINOSE 4-EPIMERASE 1"/>
    <property type="match status" value="1"/>
</dbReference>
<sequence length="335" mass="35480">MGEGTRKTVLVTGGAGYIGSHTCKRLAEAGYLPVAFDNLSTGHADAVRWGPLVRGDTRDSAAVADAIRAHAPVAVIHFAAAAYVGESVRDPGFYYSNNVEGMRGLLTACAEQGLGQVIFSSSCATYGVPADLPITESTPQNPINPYGRTKLIGEWMLADFARAHGIRYVAPRYFNACGADPDGTLCERHDPETHLVPLALFAADGRRPRLDLFGTDYPTPDGTCIRDYIHVCDLAEGHLAALRYLEGGGDSMAVNLGTGTGHSNREVLAAVGRVLGRPVPVNEAARREGDPPALVADPSRAREVLGFAARYGDLDEIVAHAARAFGMKHGDDGTP</sequence>